<dbReference type="Proteomes" id="UP000265801">
    <property type="component" value="Unassembled WGS sequence"/>
</dbReference>
<keyword evidence="2" id="KW-1185">Reference proteome</keyword>
<proteinExistence type="predicted"/>
<dbReference type="OrthoDB" id="2351076at2"/>
<sequence length="619" mass="68118">MLERSIQSSNMTSLKLDHPSKLVDGQMIFARVNKLLPEGMAEINYNGRKIIAELEAPLTAGKNYLLKAEAGNDGLLTLRVISGSASEADSPLVDKILSELQLPRAGNMKEVLSLLMKSSLSFNRTELTLISDLLASTQDKQAGIEALMKIKEGGLPVSKPLYFSYLHGKSMEPMSKMLSDVETVLLTNGPKSPAAEKVLGIISNMNESETANLLQKAAHRSSEMLSSSDPGNAQKSSAFKLLQSLGLIPEESVLAEGKPLPVKELINTQPAAGFLNSSPPLSQIKDKLISLLELVGGNPAPDERFLTYIKEIHTVLKSMESGKMANQELLKTAAALFSEGDSILSQKGLMPPLSERERFNLLFGLHTRREKELISGFSQKLQQLQQNSDPEQPAMKLLQQLTVNDEGNAPQLHKEALPDIIKDLASRLGINHEAKLAAGHPQDRSLYDSLKPALVSLLKEVPQGEAREAAENLLFKLNGPAILSGENGPLQNVIYQFPLTWLNQKTDVRMQWSGRRMENGQIDPEFCRVLFYLELENIKEVIVDMGVQNRIITLNIYNDTPSLKELAGPFSPVLREGLERMHYKVSAINFKSPEETGSSKKMYQAMAGEVTYSGVDLKI</sequence>
<comment type="caution">
    <text evidence="1">The sequence shown here is derived from an EMBL/GenBank/DDBJ whole genome shotgun (WGS) entry which is preliminary data.</text>
</comment>
<evidence type="ECO:0000313" key="2">
    <source>
        <dbReference type="Proteomes" id="UP000265801"/>
    </source>
</evidence>
<protein>
    <recommendedName>
        <fullName evidence="3">Flagellar hook-length control protein FliK</fullName>
    </recommendedName>
</protein>
<dbReference type="EMBL" id="QXIR01000005">
    <property type="protein sequence ID" value="RIW36392.1"/>
    <property type="molecule type" value="Genomic_DNA"/>
</dbReference>
<gene>
    <name evidence="1" type="ORF">D3H55_05645</name>
</gene>
<evidence type="ECO:0008006" key="3">
    <source>
        <dbReference type="Google" id="ProtNLM"/>
    </source>
</evidence>
<evidence type="ECO:0000313" key="1">
    <source>
        <dbReference type="EMBL" id="RIW36392.1"/>
    </source>
</evidence>
<name>A0A3A1R6R8_9BACI</name>
<accession>A0A3A1R6R8</accession>
<dbReference type="RefSeq" id="WP_119545943.1">
    <property type="nucleotide sequence ID" value="NZ_QXIR01000005.1"/>
</dbReference>
<reference evidence="1 2" key="1">
    <citation type="submission" date="2018-09" db="EMBL/GenBank/DDBJ databases">
        <title>Bacillus saliacetes sp. nov., isolated from Thai shrimp paste (Ka-pi).</title>
        <authorList>
            <person name="Daroonpunt R."/>
            <person name="Tanasupawat S."/>
            <person name="Yiamsombut S."/>
        </authorList>
    </citation>
    <scope>NUCLEOTIDE SEQUENCE [LARGE SCALE GENOMIC DNA]</scope>
    <source>
        <strain evidence="1 2">SKP7-4</strain>
    </source>
</reference>
<dbReference type="AlphaFoldDB" id="A0A3A1R6R8"/>
<organism evidence="1 2">
    <name type="scientific">Bacillus salacetis</name>
    <dbReference type="NCBI Taxonomy" id="2315464"/>
    <lineage>
        <taxon>Bacteria</taxon>
        <taxon>Bacillati</taxon>
        <taxon>Bacillota</taxon>
        <taxon>Bacilli</taxon>
        <taxon>Bacillales</taxon>
        <taxon>Bacillaceae</taxon>
        <taxon>Bacillus</taxon>
    </lineage>
</organism>